<dbReference type="EMBL" id="JAYWTM010000008">
    <property type="protein sequence ID" value="MEC5343242.1"/>
    <property type="molecule type" value="Genomic_DNA"/>
</dbReference>
<sequence length="163" mass="17750">MIDIPIRLLLVGIGATLVMDLRALILQRLFGASSLDYALVGRWVGLMPSGRFRHATIHTAARVNGERTIGWCVHYAIGVLFAALLVLFTGVQWLYQPTFRPALAMGILSVVAPFFIMQPALGFGIAAAKTPKPQAARLRSFMTHTTFGVGLYVAAVVADWLLQ</sequence>
<feature type="transmembrane region" description="Helical" evidence="1">
    <location>
        <begin position="140"/>
        <end position="162"/>
    </location>
</feature>
<protein>
    <submittedName>
        <fullName evidence="2">DUF2938 domain-containing protein</fullName>
    </submittedName>
</protein>
<organism evidence="2 3">
    <name type="scientific">Brenneria populi</name>
    <dbReference type="NCBI Taxonomy" id="1505588"/>
    <lineage>
        <taxon>Bacteria</taxon>
        <taxon>Pseudomonadati</taxon>
        <taxon>Pseudomonadota</taxon>
        <taxon>Gammaproteobacteria</taxon>
        <taxon>Enterobacterales</taxon>
        <taxon>Pectobacteriaceae</taxon>
        <taxon>Brenneria</taxon>
    </lineage>
</organism>
<comment type="caution">
    <text evidence="2">The sequence shown here is derived from an EMBL/GenBank/DDBJ whole genome shotgun (WGS) entry which is preliminary data.</text>
</comment>
<dbReference type="Pfam" id="PF11158">
    <property type="entry name" value="DUF2938"/>
    <property type="match status" value="1"/>
</dbReference>
<keyword evidence="1" id="KW-0472">Membrane</keyword>
<reference evidence="2 3" key="1">
    <citation type="journal article" date="2017" name="Int. J. Syst. Evol. Microbiol.">
        <title>Brenneria populi subsp. brevivirga subsp. nov. isolated from symptomatic bark of Populus x euramericana canker, and description of Brenneria populi subsp. populi subsp. nov.</title>
        <authorList>
            <person name="Zheng M.H."/>
            <person name="Piao C.G."/>
            <person name="Xue H."/>
            <person name="Guo M.W."/>
            <person name="Li Y."/>
        </authorList>
    </citation>
    <scope>NUCLEOTIDE SEQUENCE [LARGE SCALE GENOMIC DNA]</scope>
    <source>
        <strain evidence="2 3">D9-5</strain>
    </source>
</reference>
<keyword evidence="1" id="KW-1133">Transmembrane helix</keyword>
<keyword evidence="3" id="KW-1185">Reference proteome</keyword>
<evidence type="ECO:0000256" key="1">
    <source>
        <dbReference type="SAM" id="Phobius"/>
    </source>
</evidence>
<feature type="transmembrane region" description="Helical" evidence="1">
    <location>
        <begin position="6"/>
        <end position="25"/>
    </location>
</feature>
<evidence type="ECO:0000313" key="2">
    <source>
        <dbReference type="EMBL" id="MEC5343242.1"/>
    </source>
</evidence>
<proteinExistence type="predicted"/>
<name>A0ABU6JRX7_9GAMM</name>
<dbReference type="RefSeq" id="WP_327618228.1">
    <property type="nucleotide sequence ID" value="NZ_JAYWTM010000008.1"/>
</dbReference>
<dbReference type="InterPro" id="IPR021329">
    <property type="entry name" value="DUF2938"/>
</dbReference>
<evidence type="ECO:0000313" key="3">
    <source>
        <dbReference type="Proteomes" id="UP001309705"/>
    </source>
</evidence>
<dbReference type="Proteomes" id="UP001309705">
    <property type="component" value="Unassembled WGS sequence"/>
</dbReference>
<feature type="transmembrane region" description="Helical" evidence="1">
    <location>
        <begin position="101"/>
        <end position="128"/>
    </location>
</feature>
<gene>
    <name evidence="2" type="ORF">VSX58_11630</name>
</gene>
<keyword evidence="1" id="KW-0812">Transmembrane</keyword>
<feature type="transmembrane region" description="Helical" evidence="1">
    <location>
        <begin position="72"/>
        <end position="95"/>
    </location>
</feature>
<accession>A0ABU6JRX7</accession>